<dbReference type="InterPro" id="IPR002937">
    <property type="entry name" value="Amino_oxidase"/>
</dbReference>
<proteinExistence type="predicted"/>
<dbReference type="Proteomes" id="UP000196027">
    <property type="component" value="Chromosome"/>
</dbReference>
<keyword evidence="3" id="KW-1185">Reference proteome</keyword>
<dbReference type="GO" id="GO:0016491">
    <property type="term" value="F:oxidoreductase activity"/>
    <property type="evidence" value="ECO:0007669"/>
    <property type="project" value="InterPro"/>
</dbReference>
<evidence type="ECO:0000259" key="1">
    <source>
        <dbReference type="Pfam" id="PF01593"/>
    </source>
</evidence>
<gene>
    <name evidence="2" type="ORF">OLMES_1433</name>
</gene>
<keyword evidence="2" id="KW-0456">Lyase</keyword>
<protein>
    <submittedName>
        <fullName evidence="2">Deoxyribodipyrimidine photolyase</fullName>
    </submittedName>
</protein>
<dbReference type="Pfam" id="PF13450">
    <property type="entry name" value="NAD_binding_8"/>
    <property type="match status" value="1"/>
</dbReference>
<dbReference type="KEGG" id="ome:OLMES_1433"/>
<dbReference type="PANTHER" id="PTHR16128">
    <property type="entry name" value="FAD/NAD(P)-BINDING OXIDOREDUCTASE FAMILY PROTEIN"/>
    <property type="match status" value="1"/>
</dbReference>
<dbReference type="AlphaFoldDB" id="A0A1Y0I5I6"/>
<dbReference type="GO" id="GO:0016829">
    <property type="term" value="F:lyase activity"/>
    <property type="evidence" value="ECO:0007669"/>
    <property type="project" value="UniProtKB-KW"/>
</dbReference>
<dbReference type="EMBL" id="CP021425">
    <property type="protein sequence ID" value="ARU55510.1"/>
    <property type="molecule type" value="Genomic_DNA"/>
</dbReference>
<dbReference type="Gene3D" id="3.90.660.10">
    <property type="match status" value="1"/>
</dbReference>
<evidence type="ECO:0000313" key="2">
    <source>
        <dbReference type="EMBL" id="ARU55510.1"/>
    </source>
</evidence>
<reference evidence="2 3" key="1">
    <citation type="submission" date="2017-05" db="EMBL/GenBank/DDBJ databases">
        <title>Genomic insights into alkan degradation activity of Oleiphilus messinensis.</title>
        <authorList>
            <person name="Kozyavkin S.A."/>
            <person name="Slesarev A.I."/>
            <person name="Golyshin P.N."/>
            <person name="Korzhenkov A."/>
            <person name="Golyshina O.N."/>
            <person name="Toshchakov S.V."/>
        </authorList>
    </citation>
    <scope>NUCLEOTIDE SEQUENCE [LARGE SCALE GENOMIC DNA]</scope>
    <source>
        <strain evidence="2 3">ME102</strain>
    </source>
</reference>
<name>A0A1Y0I5I6_9GAMM</name>
<dbReference type="Gene3D" id="3.50.50.60">
    <property type="entry name" value="FAD/NAD(P)-binding domain"/>
    <property type="match status" value="1"/>
</dbReference>
<evidence type="ECO:0000313" key="3">
    <source>
        <dbReference type="Proteomes" id="UP000196027"/>
    </source>
</evidence>
<accession>A0A1Y0I5I6</accession>
<dbReference type="OrthoDB" id="5792777at2"/>
<feature type="domain" description="Amine oxidase" evidence="1">
    <location>
        <begin position="108"/>
        <end position="294"/>
    </location>
</feature>
<dbReference type="Pfam" id="PF01593">
    <property type="entry name" value="Amino_oxidase"/>
    <property type="match status" value="1"/>
</dbReference>
<dbReference type="SUPFAM" id="SSF51905">
    <property type="entry name" value="FAD/NAD(P)-binding domain"/>
    <property type="match status" value="1"/>
</dbReference>
<dbReference type="InterPro" id="IPR036188">
    <property type="entry name" value="FAD/NAD-bd_sf"/>
</dbReference>
<dbReference type="PANTHER" id="PTHR16128:SF5">
    <property type="entry name" value="FAD_NAD(P)-BINDING OXIDOREDUCTASE FAMILY PROTEIN"/>
    <property type="match status" value="1"/>
</dbReference>
<organism evidence="2 3">
    <name type="scientific">Oleiphilus messinensis</name>
    <dbReference type="NCBI Taxonomy" id="141451"/>
    <lineage>
        <taxon>Bacteria</taxon>
        <taxon>Pseudomonadati</taxon>
        <taxon>Pseudomonadota</taxon>
        <taxon>Gammaproteobacteria</taxon>
        <taxon>Oceanospirillales</taxon>
        <taxon>Oleiphilaceae</taxon>
        <taxon>Oleiphilus</taxon>
    </lineage>
</organism>
<dbReference type="RefSeq" id="WP_087460609.1">
    <property type="nucleotide sequence ID" value="NZ_CP021425.1"/>
</dbReference>
<sequence length="362" mass="39608">MKECDFLIIGAGMAGLTAATQLHGAGHRVVCVDKARGSGGRLSSKRVDLADITTSVDLGCPGFSATIPLFQAQVREWQAAGCVSVWHREHAEAMGQDATELFVGSPRSSSLTRYLANQVEIDFSQRITRLEYQGGRWYSYSGRPGTDDEEVCFSVSDAVILATPPRQAADLLPQEHPLQEALQSVEMIPQWVVILAVKGVVAAPERIRDTLRAQDPKASEGLTECIYDVTVDHQKPGRVNVPGFQLWQIQAHPDWSAENIDLSPDLVCRTVIRELEARLGMSLEIVSQIAHRWLYSLPPDQKLSSSQNWIAGERLGICGDYIQTDHRSGKSGVAGVESAYLSAADLVQKIKLQKSANFSDPS</sequence>